<keyword evidence="3" id="KW-0808">Transferase</keyword>
<comment type="caution">
    <text evidence="3">The sequence shown here is derived from an EMBL/GenBank/DDBJ whole genome shotgun (WGS) entry which is preliminary data.</text>
</comment>
<reference evidence="3" key="1">
    <citation type="submission" date="2021-04" db="EMBL/GenBank/DDBJ databases">
        <title>Draft genome sequence of Xylanibacillus composti strain K13.</title>
        <authorList>
            <person name="Uke A."/>
            <person name="Chhe C."/>
            <person name="Baramee S."/>
            <person name="Kosugi A."/>
        </authorList>
    </citation>
    <scope>NUCLEOTIDE SEQUENCE</scope>
    <source>
        <strain evidence="3">K13</strain>
    </source>
</reference>
<dbReference type="SUPFAM" id="SSF53335">
    <property type="entry name" value="S-adenosyl-L-methionine-dependent methyltransferases"/>
    <property type="match status" value="1"/>
</dbReference>
<evidence type="ECO:0000313" key="3">
    <source>
        <dbReference type="EMBL" id="GIQ68551.1"/>
    </source>
</evidence>
<keyword evidence="4" id="KW-1185">Reference proteome</keyword>
<evidence type="ECO:0000313" key="4">
    <source>
        <dbReference type="Proteomes" id="UP000677918"/>
    </source>
</evidence>
<feature type="domain" description="Methyltransferase" evidence="2">
    <location>
        <begin position="62"/>
        <end position="159"/>
    </location>
</feature>
<evidence type="ECO:0000259" key="2">
    <source>
        <dbReference type="Pfam" id="PF13649"/>
    </source>
</evidence>
<gene>
    <name evidence="3" type="ORF">XYCOK13_13750</name>
</gene>
<proteinExistence type="predicted"/>
<dbReference type="Gene3D" id="2.20.25.110">
    <property type="entry name" value="S-adenosyl-L-methionine-dependent methyltransferases"/>
    <property type="match status" value="1"/>
</dbReference>
<dbReference type="Gene3D" id="3.40.50.150">
    <property type="entry name" value="Vaccinia Virus protein VP39"/>
    <property type="match status" value="1"/>
</dbReference>
<organism evidence="3 4">
    <name type="scientific">Xylanibacillus composti</name>
    <dbReference type="NCBI Taxonomy" id="1572762"/>
    <lineage>
        <taxon>Bacteria</taxon>
        <taxon>Bacillati</taxon>
        <taxon>Bacillota</taxon>
        <taxon>Bacilli</taxon>
        <taxon>Bacillales</taxon>
        <taxon>Paenibacillaceae</taxon>
        <taxon>Xylanibacillus</taxon>
    </lineage>
</organism>
<dbReference type="AlphaFoldDB" id="A0A8J4H2V5"/>
<feature type="region of interest" description="Disordered" evidence="1">
    <location>
        <begin position="1"/>
        <end position="20"/>
    </location>
</feature>
<keyword evidence="3" id="KW-0489">Methyltransferase</keyword>
<protein>
    <submittedName>
        <fullName evidence="3">Methyltransferase</fullName>
    </submittedName>
</protein>
<dbReference type="CDD" id="cd02440">
    <property type="entry name" value="AdoMet_MTases"/>
    <property type="match status" value="1"/>
</dbReference>
<dbReference type="GO" id="GO:0008168">
    <property type="term" value="F:methyltransferase activity"/>
    <property type="evidence" value="ECO:0007669"/>
    <property type="project" value="UniProtKB-KW"/>
</dbReference>
<dbReference type="PANTHER" id="PTHR43591:SF110">
    <property type="entry name" value="RHODANESE DOMAIN-CONTAINING PROTEIN"/>
    <property type="match status" value="1"/>
</dbReference>
<dbReference type="PANTHER" id="PTHR43591">
    <property type="entry name" value="METHYLTRANSFERASE"/>
    <property type="match status" value="1"/>
</dbReference>
<evidence type="ECO:0000256" key="1">
    <source>
        <dbReference type="SAM" id="MobiDB-lite"/>
    </source>
</evidence>
<name>A0A8J4H2V5_9BACL</name>
<dbReference type="InterPro" id="IPR029063">
    <property type="entry name" value="SAM-dependent_MTases_sf"/>
</dbReference>
<dbReference type="GO" id="GO:0032259">
    <property type="term" value="P:methylation"/>
    <property type="evidence" value="ECO:0007669"/>
    <property type="project" value="UniProtKB-KW"/>
</dbReference>
<dbReference type="EMBL" id="BOVK01000015">
    <property type="protein sequence ID" value="GIQ68551.1"/>
    <property type="molecule type" value="Genomic_DNA"/>
</dbReference>
<dbReference type="InterPro" id="IPR041698">
    <property type="entry name" value="Methyltransf_25"/>
</dbReference>
<dbReference type="Pfam" id="PF13649">
    <property type="entry name" value="Methyltransf_25"/>
    <property type="match status" value="1"/>
</dbReference>
<dbReference type="Proteomes" id="UP000677918">
    <property type="component" value="Unassembled WGS sequence"/>
</dbReference>
<sequence>MGETHEPSYGPGHSPGEPEEAWYNRSFGKDYLLVYKHRDKAGAYEEVRAMVGWLSLPQGAKVLDLCCGMGRHAMALRDFGYDVTGMDLSKTLLAEAIRHDDGGQEGRRVNWIRGDMRQVPLTGPFDAVVNLFTSFGYFDHHEENARVLMEIARLLHAKGRWIIDFLNPAYVRETLVPHSVRADGITQIEEIRTIAAGYVRKSIILREPGSKERRYEEKVRLYELDDFKRMLKEAGLVLDAVYGGPDQTAYDRLRSPRMIMIGHKQAE</sequence>
<accession>A0A8J4H2V5</accession>
<dbReference type="RefSeq" id="WP_244865042.1">
    <property type="nucleotide sequence ID" value="NZ_BOVK01000015.1"/>
</dbReference>